<dbReference type="SMART" id="SM00704">
    <property type="entry name" value="ZnF_CDGSH"/>
    <property type="match status" value="1"/>
</dbReference>
<dbReference type="InterPro" id="IPR042216">
    <property type="entry name" value="MitoNEET_CISD"/>
</dbReference>
<proteinExistence type="predicted"/>
<feature type="domain" description="Iron-binding zinc finger CDGSH type" evidence="5">
    <location>
        <begin position="24"/>
        <end position="58"/>
    </location>
</feature>
<keyword evidence="1" id="KW-0001">2Fe-2S</keyword>
<dbReference type="RefSeq" id="WP_310769375.1">
    <property type="nucleotide sequence ID" value="NZ_CP134050.1"/>
</dbReference>
<evidence type="ECO:0000313" key="7">
    <source>
        <dbReference type="Proteomes" id="UP001256827"/>
    </source>
</evidence>
<protein>
    <submittedName>
        <fullName evidence="6">CDGSH iron-sulfur domain-containing protein</fullName>
    </submittedName>
</protein>
<dbReference type="Pfam" id="PF09360">
    <property type="entry name" value="zf-CDGSH"/>
    <property type="match status" value="1"/>
</dbReference>
<accession>A0ABY9T603</accession>
<name>A0ABY9T603_BREBE</name>
<sequence>MSDIKVLDNGPLLVTGEFKLLDGEGNPMETKAQVHLCRCGLSSNKPFCNGAHKGKFESVVRANS</sequence>
<organism evidence="6 7">
    <name type="scientific">Brevibacillus brevis</name>
    <name type="common">Bacillus brevis</name>
    <dbReference type="NCBI Taxonomy" id="1393"/>
    <lineage>
        <taxon>Bacteria</taxon>
        <taxon>Bacillati</taxon>
        <taxon>Bacillota</taxon>
        <taxon>Bacilli</taxon>
        <taxon>Bacillales</taxon>
        <taxon>Paenibacillaceae</taxon>
        <taxon>Brevibacillus</taxon>
    </lineage>
</organism>
<dbReference type="Gene3D" id="3.40.5.90">
    <property type="entry name" value="CDGSH iron-sulfur domain, mitoNEET-type"/>
    <property type="match status" value="1"/>
</dbReference>
<evidence type="ECO:0000256" key="3">
    <source>
        <dbReference type="ARBA" id="ARBA00023004"/>
    </source>
</evidence>
<evidence type="ECO:0000259" key="5">
    <source>
        <dbReference type="SMART" id="SM00704"/>
    </source>
</evidence>
<reference evidence="6 7" key="1">
    <citation type="submission" date="2023-09" db="EMBL/GenBank/DDBJ databases">
        <title>Complete Genome and Methylome dissection of Bacillus brevis NEB573 original source of BbsI restriction endonuclease.</title>
        <authorList>
            <person name="Fomenkov A."/>
            <person name="Roberts R.D."/>
        </authorList>
    </citation>
    <scope>NUCLEOTIDE SEQUENCE [LARGE SCALE GENOMIC DNA]</scope>
    <source>
        <strain evidence="6 7">NEB573</strain>
    </source>
</reference>
<dbReference type="EMBL" id="CP134050">
    <property type="protein sequence ID" value="WNC15530.1"/>
    <property type="molecule type" value="Genomic_DNA"/>
</dbReference>
<evidence type="ECO:0000256" key="1">
    <source>
        <dbReference type="ARBA" id="ARBA00022714"/>
    </source>
</evidence>
<dbReference type="InterPro" id="IPR018967">
    <property type="entry name" value="FeS-contain_CDGSH-typ"/>
</dbReference>
<evidence type="ECO:0000313" key="6">
    <source>
        <dbReference type="EMBL" id="WNC15530.1"/>
    </source>
</evidence>
<keyword evidence="7" id="KW-1185">Reference proteome</keyword>
<keyword evidence="4" id="KW-0411">Iron-sulfur</keyword>
<dbReference type="Proteomes" id="UP001256827">
    <property type="component" value="Chromosome"/>
</dbReference>
<keyword evidence="3" id="KW-0408">Iron</keyword>
<gene>
    <name evidence="6" type="ORF">RGB73_04095</name>
</gene>
<evidence type="ECO:0000256" key="2">
    <source>
        <dbReference type="ARBA" id="ARBA00022723"/>
    </source>
</evidence>
<keyword evidence="2" id="KW-0479">Metal-binding</keyword>
<evidence type="ECO:0000256" key="4">
    <source>
        <dbReference type="ARBA" id="ARBA00023014"/>
    </source>
</evidence>